<protein>
    <submittedName>
        <fullName evidence="2">Maebl</fullName>
    </submittedName>
</protein>
<feature type="region of interest" description="Disordered" evidence="1">
    <location>
        <begin position="1"/>
        <end position="24"/>
    </location>
</feature>
<dbReference type="EMBL" id="CADCTL010000109">
    <property type="protein sequence ID" value="CAA9239875.1"/>
    <property type="molecule type" value="Genomic_DNA"/>
</dbReference>
<feature type="non-terminal residue" evidence="2">
    <location>
        <position position="1"/>
    </location>
</feature>
<name>A0A6J4I437_9PROT</name>
<dbReference type="AlphaFoldDB" id="A0A6J4I437"/>
<evidence type="ECO:0000313" key="2">
    <source>
        <dbReference type="EMBL" id="CAA9239875.1"/>
    </source>
</evidence>
<feature type="non-terminal residue" evidence="2">
    <location>
        <position position="37"/>
    </location>
</feature>
<accession>A0A6J4I437</accession>
<proteinExistence type="predicted"/>
<gene>
    <name evidence="2" type="ORF">AVDCRST_MAG04-1555</name>
</gene>
<reference evidence="2" key="1">
    <citation type="submission" date="2020-02" db="EMBL/GenBank/DDBJ databases">
        <authorList>
            <person name="Meier V. D."/>
        </authorList>
    </citation>
    <scope>NUCLEOTIDE SEQUENCE</scope>
    <source>
        <strain evidence="2">AVDCRST_MAG04</strain>
    </source>
</reference>
<organism evidence="2">
    <name type="scientific">uncultured Acetobacteraceae bacterium</name>
    <dbReference type="NCBI Taxonomy" id="169975"/>
    <lineage>
        <taxon>Bacteria</taxon>
        <taxon>Pseudomonadati</taxon>
        <taxon>Pseudomonadota</taxon>
        <taxon>Alphaproteobacteria</taxon>
        <taxon>Acetobacterales</taxon>
        <taxon>Acetobacteraceae</taxon>
        <taxon>environmental samples</taxon>
    </lineage>
</organism>
<evidence type="ECO:0000256" key="1">
    <source>
        <dbReference type="SAM" id="MobiDB-lite"/>
    </source>
</evidence>
<sequence length="37" mass="4064">ADRRGQRAALGGRGAGHRLRGAQDAAALRRRLRQVRL</sequence>